<sequence length="165" mass="18466">MKKIDKSDCKVKPIKPSTSCGKGTMKKIDKSDCKVKPIKLEDLEELLEGMFPPFTVKGDRGASFQKTTGSQQGPKEAGGAFPLYKYCRFCGAEGDHLDHECSYLKFVPPGAKLGPDYTVACQCHDLLGGHPDRNDWKGYLIRRLDDEFVEHDTYCNKLEGPSLRF</sequence>
<dbReference type="Proteomes" id="UP001457282">
    <property type="component" value="Unassembled WGS sequence"/>
</dbReference>
<reference evidence="1 2" key="1">
    <citation type="journal article" date="2023" name="G3 (Bethesda)">
        <title>A chromosome-length genome assembly and annotation of blackberry (Rubus argutus, cv. 'Hillquist').</title>
        <authorList>
            <person name="Bruna T."/>
            <person name="Aryal R."/>
            <person name="Dudchenko O."/>
            <person name="Sargent D.J."/>
            <person name="Mead D."/>
            <person name="Buti M."/>
            <person name="Cavallini A."/>
            <person name="Hytonen T."/>
            <person name="Andres J."/>
            <person name="Pham M."/>
            <person name="Weisz D."/>
            <person name="Mascagni F."/>
            <person name="Usai G."/>
            <person name="Natali L."/>
            <person name="Bassil N."/>
            <person name="Fernandez G.E."/>
            <person name="Lomsadze A."/>
            <person name="Armour M."/>
            <person name="Olukolu B."/>
            <person name="Poorten T."/>
            <person name="Britton C."/>
            <person name="Davik J."/>
            <person name="Ashrafi H."/>
            <person name="Aiden E.L."/>
            <person name="Borodovsky M."/>
            <person name="Worthington M."/>
        </authorList>
    </citation>
    <scope>NUCLEOTIDE SEQUENCE [LARGE SCALE GENOMIC DNA]</scope>
    <source>
        <strain evidence="1">PI 553951</strain>
    </source>
</reference>
<accession>A0AAW1VYX8</accession>
<name>A0AAW1VYX8_RUBAR</name>
<evidence type="ECO:0000313" key="2">
    <source>
        <dbReference type="Proteomes" id="UP001457282"/>
    </source>
</evidence>
<protein>
    <submittedName>
        <fullName evidence="1">Uncharacterized protein</fullName>
    </submittedName>
</protein>
<gene>
    <name evidence="1" type="ORF">M0R45_036132</name>
</gene>
<evidence type="ECO:0000313" key="1">
    <source>
        <dbReference type="EMBL" id="KAK9912261.1"/>
    </source>
</evidence>
<dbReference type="EMBL" id="JBEDUW010000007">
    <property type="protein sequence ID" value="KAK9912261.1"/>
    <property type="molecule type" value="Genomic_DNA"/>
</dbReference>
<keyword evidence="2" id="KW-1185">Reference proteome</keyword>
<organism evidence="1 2">
    <name type="scientific">Rubus argutus</name>
    <name type="common">Southern blackberry</name>
    <dbReference type="NCBI Taxonomy" id="59490"/>
    <lineage>
        <taxon>Eukaryota</taxon>
        <taxon>Viridiplantae</taxon>
        <taxon>Streptophyta</taxon>
        <taxon>Embryophyta</taxon>
        <taxon>Tracheophyta</taxon>
        <taxon>Spermatophyta</taxon>
        <taxon>Magnoliopsida</taxon>
        <taxon>eudicotyledons</taxon>
        <taxon>Gunneridae</taxon>
        <taxon>Pentapetalae</taxon>
        <taxon>rosids</taxon>
        <taxon>fabids</taxon>
        <taxon>Rosales</taxon>
        <taxon>Rosaceae</taxon>
        <taxon>Rosoideae</taxon>
        <taxon>Rosoideae incertae sedis</taxon>
        <taxon>Rubus</taxon>
    </lineage>
</organism>
<dbReference type="AlphaFoldDB" id="A0AAW1VYX8"/>
<comment type="caution">
    <text evidence="1">The sequence shown here is derived from an EMBL/GenBank/DDBJ whole genome shotgun (WGS) entry which is preliminary data.</text>
</comment>
<proteinExistence type="predicted"/>